<dbReference type="InterPro" id="IPR008030">
    <property type="entry name" value="NmrA-like"/>
</dbReference>
<accession>A0A5M6C591</accession>
<dbReference type="RefSeq" id="XP_031862858.1">
    <property type="nucleotide sequence ID" value="XM_032003051.1"/>
</dbReference>
<evidence type="ECO:0000256" key="1">
    <source>
        <dbReference type="ARBA" id="ARBA00022857"/>
    </source>
</evidence>
<dbReference type="OrthoDB" id="5283654at2759"/>
<reference evidence="4" key="2">
    <citation type="submission" date="2024-01" db="EMBL/GenBank/DDBJ databases">
        <title>Comparative genomics of Cryptococcus and Kwoniella reveals pathogenesis evolution and contrasting modes of karyotype evolution via chromosome fusion or intercentromeric recombination.</title>
        <authorList>
            <person name="Coelho M.A."/>
            <person name="David-Palma M."/>
            <person name="Shea T."/>
            <person name="Bowers K."/>
            <person name="McGinley-Smith S."/>
            <person name="Mohammad A.W."/>
            <person name="Gnirke A."/>
            <person name="Yurkov A.M."/>
            <person name="Nowrousian M."/>
            <person name="Sun S."/>
            <person name="Cuomo C.A."/>
            <person name="Heitman J."/>
        </authorList>
    </citation>
    <scope>NUCLEOTIDE SEQUENCE</scope>
    <source>
        <strain evidence="4">CBS 12478</strain>
    </source>
</reference>
<feature type="domain" description="NmrA-like" evidence="3">
    <location>
        <begin position="3"/>
        <end position="250"/>
    </location>
</feature>
<sequence>MSPTIALLGHNGKVGVSVFLNLLKAHREGKIALTVLHREGSDLSKVPTDAGVETRLIDLSETGVEKTKSAVKDADVVISTVGNAGLKAQEYLVQALVGSSKLKTFIHSDFGNNWTQAEYAAAPGLAVGIGLKEHVAAKAKELGVPITNIRIGVLAPFFLGHKVLGTYIKENKFQTFRNNLTNPIRLTNFDYLGYAVAYLVSDESRIAQLPGQTYQIYDVEVTGQQVIDTLTKVHGQAPEITALAEEEFEKTLKTPLGLFAAVYAKWGSNLWGEGEKLAVGEWTPKPFEDQVKQFI</sequence>
<dbReference type="InterPro" id="IPR036291">
    <property type="entry name" value="NAD(P)-bd_dom_sf"/>
</dbReference>
<evidence type="ECO:0000256" key="2">
    <source>
        <dbReference type="ARBA" id="ARBA00023002"/>
    </source>
</evidence>
<dbReference type="SUPFAM" id="SSF51735">
    <property type="entry name" value="NAD(P)-binding Rossmann-fold domains"/>
    <property type="match status" value="1"/>
</dbReference>
<dbReference type="AlphaFoldDB" id="A0A5M6C591"/>
<dbReference type="Pfam" id="PF05368">
    <property type="entry name" value="NmrA"/>
    <property type="match status" value="1"/>
</dbReference>
<gene>
    <name evidence="4" type="ORF">CI109_100285</name>
</gene>
<dbReference type="GO" id="GO:0016491">
    <property type="term" value="F:oxidoreductase activity"/>
    <property type="evidence" value="ECO:0007669"/>
    <property type="project" value="UniProtKB-KW"/>
</dbReference>
<proteinExistence type="predicted"/>
<name>A0A5M6C591_9TREE</name>
<evidence type="ECO:0000313" key="4">
    <source>
        <dbReference type="EMBL" id="WWD15861.1"/>
    </source>
</evidence>
<dbReference type="PANTHER" id="PTHR47706">
    <property type="entry name" value="NMRA-LIKE FAMILY PROTEIN"/>
    <property type="match status" value="1"/>
</dbReference>
<dbReference type="PANTHER" id="PTHR47706:SF9">
    <property type="entry name" value="NMRA-LIKE DOMAIN-CONTAINING PROTEIN-RELATED"/>
    <property type="match status" value="1"/>
</dbReference>
<dbReference type="GeneID" id="43587170"/>
<dbReference type="Proteomes" id="UP000322225">
    <property type="component" value="Chromosome 1"/>
</dbReference>
<organism evidence="4 5">
    <name type="scientific">Kwoniella shandongensis</name>
    <dbReference type="NCBI Taxonomy" id="1734106"/>
    <lineage>
        <taxon>Eukaryota</taxon>
        <taxon>Fungi</taxon>
        <taxon>Dikarya</taxon>
        <taxon>Basidiomycota</taxon>
        <taxon>Agaricomycotina</taxon>
        <taxon>Tremellomycetes</taxon>
        <taxon>Tremellales</taxon>
        <taxon>Cryptococcaceae</taxon>
        <taxon>Kwoniella</taxon>
    </lineage>
</organism>
<dbReference type="KEGG" id="ksn:43587170"/>
<dbReference type="InterPro" id="IPR051609">
    <property type="entry name" value="NmrA/Isoflavone_reductase-like"/>
</dbReference>
<evidence type="ECO:0000313" key="5">
    <source>
        <dbReference type="Proteomes" id="UP000322225"/>
    </source>
</evidence>
<keyword evidence="2" id="KW-0560">Oxidoreductase</keyword>
<evidence type="ECO:0000259" key="3">
    <source>
        <dbReference type="Pfam" id="PF05368"/>
    </source>
</evidence>
<keyword evidence="5" id="KW-1185">Reference proteome</keyword>
<dbReference type="EMBL" id="CP144051">
    <property type="protein sequence ID" value="WWD15861.1"/>
    <property type="molecule type" value="Genomic_DNA"/>
</dbReference>
<dbReference type="Gene3D" id="3.40.50.720">
    <property type="entry name" value="NAD(P)-binding Rossmann-like Domain"/>
    <property type="match status" value="1"/>
</dbReference>
<dbReference type="Gene3D" id="3.90.25.10">
    <property type="entry name" value="UDP-galactose 4-epimerase, domain 1"/>
    <property type="match status" value="1"/>
</dbReference>
<protein>
    <recommendedName>
        <fullName evidence="3">NmrA-like domain-containing protein</fullName>
    </recommendedName>
</protein>
<reference evidence="4" key="1">
    <citation type="submission" date="2017-08" db="EMBL/GenBank/DDBJ databases">
        <authorList>
            <person name="Cuomo C."/>
            <person name="Billmyre B."/>
            <person name="Heitman J."/>
        </authorList>
    </citation>
    <scope>NUCLEOTIDE SEQUENCE</scope>
    <source>
        <strain evidence="4">CBS 12478</strain>
    </source>
</reference>
<keyword evidence="1" id="KW-0521">NADP</keyword>